<reference evidence="1" key="1">
    <citation type="submission" date="2023-08" db="EMBL/GenBank/DDBJ databases">
        <authorList>
            <person name="Audoor S."/>
            <person name="Bilcke G."/>
        </authorList>
    </citation>
    <scope>NUCLEOTIDE SEQUENCE</scope>
</reference>
<name>A0AAD2CEQ9_9STRA</name>
<dbReference type="EMBL" id="CAKOGP040000044">
    <property type="protein sequence ID" value="CAJ1928419.1"/>
    <property type="molecule type" value="Genomic_DNA"/>
</dbReference>
<comment type="caution">
    <text evidence="1">The sequence shown here is derived from an EMBL/GenBank/DDBJ whole genome shotgun (WGS) entry which is preliminary data.</text>
</comment>
<organism evidence="1 2">
    <name type="scientific">Cylindrotheca closterium</name>
    <dbReference type="NCBI Taxonomy" id="2856"/>
    <lineage>
        <taxon>Eukaryota</taxon>
        <taxon>Sar</taxon>
        <taxon>Stramenopiles</taxon>
        <taxon>Ochrophyta</taxon>
        <taxon>Bacillariophyta</taxon>
        <taxon>Bacillariophyceae</taxon>
        <taxon>Bacillariophycidae</taxon>
        <taxon>Bacillariales</taxon>
        <taxon>Bacillariaceae</taxon>
        <taxon>Cylindrotheca</taxon>
    </lineage>
</organism>
<accession>A0AAD2CEQ9</accession>
<protein>
    <recommendedName>
        <fullName evidence="3">Reverse transcriptase Ty1/copia-type domain-containing protein</fullName>
    </recommendedName>
</protein>
<evidence type="ECO:0000313" key="2">
    <source>
        <dbReference type="Proteomes" id="UP001295423"/>
    </source>
</evidence>
<proteinExistence type="predicted"/>
<dbReference type="AlphaFoldDB" id="A0AAD2CEQ9"/>
<sequence length="149" mass="16829">MLTGRSVTGILHLINGTPIDAFSKKQSTVETATYGSEFVAARTCVEQIMDLRYTLRYLGVPIQGRSYMFGDNESVVNSSSRPDAKLHKRHVALSFHRVREAVASNMLSFIHMDGDKNPADILSKHWGYQQVWPQLRTLLFWQGDTIDEG</sequence>
<keyword evidence="2" id="KW-1185">Reference proteome</keyword>
<dbReference type="Proteomes" id="UP001295423">
    <property type="component" value="Unassembled WGS sequence"/>
</dbReference>
<evidence type="ECO:0008006" key="3">
    <source>
        <dbReference type="Google" id="ProtNLM"/>
    </source>
</evidence>
<evidence type="ECO:0000313" key="1">
    <source>
        <dbReference type="EMBL" id="CAJ1928419.1"/>
    </source>
</evidence>
<dbReference type="CDD" id="cd09272">
    <property type="entry name" value="RNase_HI_RT_Ty1"/>
    <property type="match status" value="1"/>
</dbReference>
<gene>
    <name evidence="1" type="ORF">CYCCA115_LOCUS1458</name>
</gene>